<protein>
    <submittedName>
        <fullName evidence="3">Polysaccharide lyase</fullName>
    </submittedName>
</protein>
<evidence type="ECO:0000256" key="1">
    <source>
        <dbReference type="SAM" id="MobiDB-lite"/>
    </source>
</evidence>
<feature type="chain" id="PRO_5045506693" evidence="2">
    <location>
        <begin position="30"/>
        <end position="281"/>
    </location>
</feature>
<dbReference type="RefSeq" id="WP_394825455.1">
    <property type="nucleotide sequence ID" value="NZ_CP089984.1"/>
</dbReference>
<dbReference type="InterPro" id="IPR025975">
    <property type="entry name" value="Polysacc_lyase"/>
</dbReference>
<keyword evidence="3" id="KW-0456">Lyase</keyword>
<evidence type="ECO:0000313" key="4">
    <source>
        <dbReference type="Proteomes" id="UP001370348"/>
    </source>
</evidence>
<keyword evidence="4" id="KW-1185">Reference proteome</keyword>
<organism evidence="3 4">
    <name type="scientific">Pendulispora albinea</name>
    <dbReference type="NCBI Taxonomy" id="2741071"/>
    <lineage>
        <taxon>Bacteria</taxon>
        <taxon>Pseudomonadati</taxon>
        <taxon>Myxococcota</taxon>
        <taxon>Myxococcia</taxon>
        <taxon>Myxococcales</taxon>
        <taxon>Sorangiineae</taxon>
        <taxon>Pendulisporaceae</taxon>
        <taxon>Pendulispora</taxon>
    </lineage>
</organism>
<dbReference type="GO" id="GO:0016829">
    <property type="term" value="F:lyase activity"/>
    <property type="evidence" value="ECO:0007669"/>
    <property type="project" value="UniProtKB-KW"/>
</dbReference>
<evidence type="ECO:0000256" key="2">
    <source>
        <dbReference type="SAM" id="SignalP"/>
    </source>
</evidence>
<keyword evidence="2" id="KW-0732">Signal</keyword>
<proteinExistence type="predicted"/>
<reference evidence="3 4" key="1">
    <citation type="submission" date="2021-12" db="EMBL/GenBank/DDBJ databases">
        <title>Discovery of the Pendulisporaceae a myxobacterial family with distinct sporulation behavior and unique specialized metabolism.</title>
        <authorList>
            <person name="Garcia R."/>
            <person name="Popoff A."/>
            <person name="Bader C.D."/>
            <person name="Loehr J."/>
            <person name="Walesch S."/>
            <person name="Walt C."/>
            <person name="Boldt J."/>
            <person name="Bunk B."/>
            <person name="Haeckl F.J.F.P.J."/>
            <person name="Gunesch A.P."/>
            <person name="Birkelbach J."/>
            <person name="Nuebel U."/>
            <person name="Pietschmann T."/>
            <person name="Bach T."/>
            <person name="Mueller R."/>
        </authorList>
    </citation>
    <scope>NUCLEOTIDE SEQUENCE [LARGE SCALE GENOMIC DNA]</scope>
    <source>
        <strain evidence="3 4">MSr11954</strain>
    </source>
</reference>
<dbReference type="Gene3D" id="2.60.120.200">
    <property type="match status" value="1"/>
</dbReference>
<dbReference type="Proteomes" id="UP001370348">
    <property type="component" value="Chromosome"/>
</dbReference>
<feature type="signal peptide" evidence="2">
    <location>
        <begin position="1"/>
        <end position="29"/>
    </location>
</feature>
<feature type="region of interest" description="Disordered" evidence="1">
    <location>
        <begin position="31"/>
        <end position="51"/>
    </location>
</feature>
<dbReference type="EMBL" id="CP089984">
    <property type="protein sequence ID" value="WXB15821.1"/>
    <property type="molecule type" value="Genomic_DNA"/>
</dbReference>
<evidence type="ECO:0000313" key="3">
    <source>
        <dbReference type="EMBL" id="WXB15821.1"/>
    </source>
</evidence>
<gene>
    <name evidence="3" type="ORF">LZC94_00820</name>
</gene>
<sequence length="281" mass="31463">MPHFLGNRRFALTLAALVTSSLGIMCAPAESEPANGRPNDSEASTLAPDASWQLKWSPEANRDGLLKSFEGVEDDRANSHTEGQPHIFVQDNNFRFNMHTVDRDASTDRQRQEVKGMRASNGANLEIRAGETWRLSWSLFIPSSLKATTSFTHIMQLKQPGDGSSPILVMSLRRRKTNTRIEVKVFESDTMVGEIDLAPLQDKWISTDVEFKAANGPDGWVRWVVRDGEATVLDKKVTGVDTFLADRVRPKWGIYRSLADTSGSLQDCYMLTTNMRAYQLL</sequence>
<accession>A0ABZ2M3D2</accession>
<name>A0ABZ2M3D2_9BACT</name>
<dbReference type="Pfam" id="PF14099">
    <property type="entry name" value="Polysacc_lyase"/>
    <property type="match status" value="1"/>
</dbReference>